<evidence type="ECO:0000313" key="1">
    <source>
        <dbReference type="EMBL" id="GMR42850.1"/>
    </source>
</evidence>
<proteinExistence type="predicted"/>
<dbReference type="Proteomes" id="UP001328107">
    <property type="component" value="Unassembled WGS sequence"/>
</dbReference>
<sequence>LGSRGKGGSRCHVVGHIADPTRRFVLAVPSVISDLLTDQADLQRLCRLLLQNVPHKVSEKAVRVFQPVAD</sequence>
<reference evidence="2" key="1">
    <citation type="submission" date="2022-10" db="EMBL/GenBank/DDBJ databases">
        <title>Genome assembly of Pristionchus species.</title>
        <authorList>
            <person name="Yoshida K."/>
            <person name="Sommer R.J."/>
        </authorList>
    </citation>
    <scope>NUCLEOTIDE SEQUENCE [LARGE SCALE GENOMIC DNA]</scope>
    <source>
        <strain evidence="2">RS5460</strain>
    </source>
</reference>
<organism evidence="1 2">
    <name type="scientific">Pristionchus mayeri</name>
    <dbReference type="NCBI Taxonomy" id="1317129"/>
    <lineage>
        <taxon>Eukaryota</taxon>
        <taxon>Metazoa</taxon>
        <taxon>Ecdysozoa</taxon>
        <taxon>Nematoda</taxon>
        <taxon>Chromadorea</taxon>
        <taxon>Rhabditida</taxon>
        <taxon>Rhabditina</taxon>
        <taxon>Diplogasteromorpha</taxon>
        <taxon>Diplogasteroidea</taxon>
        <taxon>Neodiplogasteridae</taxon>
        <taxon>Pristionchus</taxon>
    </lineage>
</organism>
<comment type="caution">
    <text evidence="1">The sequence shown here is derived from an EMBL/GenBank/DDBJ whole genome shotgun (WGS) entry which is preliminary data.</text>
</comment>
<protein>
    <submittedName>
        <fullName evidence="1">Uncharacterized protein</fullName>
    </submittedName>
</protein>
<evidence type="ECO:0000313" key="2">
    <source>
        <dbReference type="Proteomes" id="UP001328107"/>
    </source>
</evidence>
<accession>A0AAN4ZSA0</accession>
<keyword evidence="2" id="KW-1185">Reference proteome</keyword>
<name>A0AAN4ZSA0_9BILA</name>
<dbReference type="AlphaFoldDB" id="A0AAN4ZSA0"/>
<gene>
    <name evidence="1" type="ORF">PMAYCL1PPCAC_13045</name>
</gene>
<feature type="non-terminal residue" evidence="1">
    <location>
        <position position="1"/>
    </location>
</feature>
<dbReference type="EMBL" id="BTRK01000003">
    <property type="protein sequence ID" value="GMR42850.1"/>
    <property type="molecule type" value="Genomic_DNA"/>
</dbReference>